<dbReference type="AlphaFoldDB" id="A0A285ZT70"/>
<dbReference type="EMBL" id="OCMT01000001">
    <property type="protein sequence ID" value="SOD12838.1"/>
    <property type="molecule type" value="Genomic_DNA"/>
</dbReference>
<accession>A0A285ZT70</accession>
<dbReference type="OrthoDB" id="7205533at2"/>
<organism evidence="4 5">
    <name type="scientific">Pedobacter xixiisoli</name>
    <dbReference type="NCBI Taxonomy" id="1476464"/>
    <lineage>
        <taxon>Bacteria</taxon>
        <taxon>Pseudomonadati</taxon>
        <taxon>Bacteroidota</taxon>
        <taxon>Sphingobacteriia</taxon>
        <taxon>Sphingobacteriales</taxon>
        <taxon>Sphingobacteriaceae</taxon>
        <taxon>Pedobacter</taxon>
    </lineage>
</organism>
<dbReference type="RefSeq" id="WP_097129076.1">
    <property type="nucleotide sequence ID" value="NZ_OCMT01000001.1"/>
</dbReference>
<dbReference type="GO" id="GO:0005840">
    <property type="term" value="C:ribosome"/>
    <property type="evidence" value="ECO:0007669"/>
    <property type="project" value="UniProtKB-KW"/>
</dbReference>
<name>A0A285ZT70_9SPHI</name>
<dbReference type="InterPro" id="IPR016181">
    <property type="entry name" value="Acyl_CoA_acyltransferase"/>
</dbReference>
<reference evidence="5" key="1">
    <citation type="submission" date="2017-09" db="EMBL/GenBank/DDBJ databases">
        <authorList>
            <person name="Varghese N."/>
            <person name="Submissions S."/>
        </authorList>
    </citation>
    <scope>NUCLEOTIDE SEQUENCE [LARGE SCALE GENOMIC DNA]</scope>
    <source>
        <strain evidence="5">CGMCC 1.12803</strain>
    </source>
</reference>
<dbReference type="PROSITE" id="PS51186">
    <property type="entry name" value="GNAT"/>
    <property type="match status" value="1"/>
</dbReference>
<keyword evidence="1" id="KW-0808">Transferase</keyword>
<feature type="domain" description="N-acetyltransferase" evidence="3">
    <location>
        <begin position="4"/>
        <end position="173"/>
    </location>
</feature>
<dbReference type="InterPro" id="IPR000182">
    <property type="entry name" value="GNAT_dom"/>
</dbReference>
<dbReference type="PANTHER" id="PTHR42919:SF8">
    <property type="entry name" value="N-ALPHA-ACETYLTRANSFERASE 50"/>
    <property type="match status" value="1"/>
</dbReference>
<keyword evidence="5" id="KW-1185">Reference proteome</keyword>
<keyword evidence="2" id="KW-0012">Acyltransferase</keyword>
<evidence type="ECO:0000256" key="1">
    <source>
        <dbReference type="ARBA" id="ARBA00022679"/>
    </source>
</evidence>
<proteinExistence type="predicted"/>
<evidence type="ECO:0000259" key="3">
    <source>
        <dbReference type="PROSITE" id="PS51186"/>
    </source>
</evidence>
<keyword evidence="4" id="KW-0687">Ribonucleoprotein</keyword>
<evidence type="ECO:0000256" key="2">
    <source>
        <dbReference type="ARBA" id="ARBA00023315"/>
    </source>
</evidence>
<dbReference type="InterPro" id="IPR051556">
    <property type="entry name" value="N-term/lysine_N-AcTrnsfr"/>
</dbReference>
<dbReference type="GO" id="GO:0016747">
    <property type="term" value="F:acyltransferase activity, transferring groups other than amino-acyl groups"/>
    <property type="evidence" value="ECO:0007669"/>
    <property type="project" value="InterPro"/>
</dbReference>
<dbReference type="Gene3D" id="3.40.630.30">
    <property type="match status" value="1"/>
</dbReference>
<dbReference type="PANTHER" id="PTHR42919">
    <property type="entry name" value="N-ALPHA-ACETYLTRANSFERASE"/>
    <property type="match status" value="1"/>
</dbReference>
<dbReference type="SUPFAM" id="SSF55729">
    <property type="entry name" value="Acyl-CoA N-acyltransferases (Nat)"/>
    <property type="match status" value="1"/>
</dbReference>
<sequence length="176" mass="20285">MENIAIARASVKDVLQLQYISRATFSQTFSDINTEENMSKYLDESFATEQLYEELSNELSQFYFAKFSGEVIGYMKLNTGAGQKENPDENALEIERIYVLKDFHGKKVGQLLYNKAIEVAKELAVDHVWLGVWEENFRAIAFYTKNGFVKFGQHEFVLGDDIQTDLLMKLELNKEV</sequence>
<keyword evidence="4" id="KW-0689">Ribosomal protein</keyword>
<dbReference type="Pfam" id="PF00583">
    <property type="entry name" value="Acetyltransf_1"/>
    <property type="match status" value="1"/>
</dbReference>
<protein>
    <submittedName>
        <fullName evidence="4">Ribosomal protein S18 acetylase RimI</fullName>
    </submittedName>
</protein>
<dbReference type="CDD" id="cd04301">
    <property type="entry name" value="NAT_SF"/>
    <property type="match status" value="1"/>
</dbReference>
<gene>
    <name evidence="4" type="ORF">SAMN06297358_0875</name>
</gene>
<dbReference type="Proteomes" id="UP000219281">
    <property type="component" value="Unassembled WGS sequence"/>
</dbReference>
<evidence type="ECO:0000313" key="5">
    <source>
        <dbReference type="Proteomes" id="UP000219281"/>
    </source>
</evidence>
<evidence type="ECO:0000313" key="4">
    <source>
        <dbReference type="EMBL" id="SOD12838.1"/>
    </source>
</evidence>